<name>A0A1M5X231_9FIRM</name>
<evidence type="ECO:0000256" key="4">
    <source>
        <dbReference type="ARBA" id="ARBA00022692"/>
    </source>
</evidence>
<evidence type="ECO:0000256" key="7">
    <source>
        <dbReference type="ARBA" id="ARBA00023136"/>
    </source>
</evidence>
<dbReference type="InterPro" id="IPR036412">
    <property type="entry name" value="HAD-like_sf"/>
</dbReference>
<evidence type="ECO:0000256" key="10">
    <source>
        <dbReference type="RuleBase" id="RU362081"/>
    </source>
</evidence>
<evidence type="ECO:0000256" key="2">
    <source>
        <dbReference type="ARBA" id="ARBA00006024"/>
    </source>
</evidence>
<dbReference type="GO" id="GO:0008551">
    <property type="term" value="F:P-type cadmium transporter activity"/>
    <property type="evidence" value="ECO:0007669"/>
    <property type="project" value="UniProtKB-EC"/>
</dbReference>
<dbReference type="SFLD" id="SFLDF00027">
    <property type="entry name" value="p-type_atpase"/>
    <property type="match status" value="1"/>
</dbReference>
<keyword evidence="10" id="KW-0067">ATP-binding</keyword>
<comment type="similarity">
    <text evidence="2 10">Belongs to the cation transport ATPase (P-type) (TC 3.A.3) family. Type IB subfamily.</text>
</comment>
<evidence type="ECO:0000256" key="5">
    <source>
        <dbReference type="ARBA" id="ARBA00022967"/>
    </source>
</evidence>
<comment type="subcellular location">
    <subcellularLocation>
        <location evidence="10">Cell membrane</location>
    </subcellularLocation>
    <subcellularLocation>
        <location evidence="1">Membrane</location>
        <topology evidence="1">Multi-pass membrane protein</topology>
    </subcellularLocation>
</comment>
<feature type="transmembrane region" description="Helical" evidence="10">
    <location>
        <begin position="80"/>
        <end position="105"/>
    </location>
</feature>
<accession>A0A1M5X231</accession>
<feature type="transmembrane region" description="Helical" evidence="10">
    <location>
        <begin position="242"/>
        <end position="267"/>
    </location>
</feature>
<dbReference type="NCBIfam" id="TIGR01525">
    <property type="entry name" value="ATPase-IB_hvy"/>
    <property type="match status" value="1"/>
</dbReference>
<dbReference type="SFLD" id="SFLDG00002">
    <property type="entry name" value="C1.7:_P-type_atpase_like"/>
    <property type="match status" value="1"/>
</dbReference>
<sequence>MSMENDRDQLKKPRPALPPDFLLLMCLAVSAVLLAVGLFVHVAAWLKIFIFASSVVLAGYDVAVDTVVKIVREHDFDESFLVVIAAIGVFLIGREAEGAAVMLLFRVGEVVRDKAAKRLKSSIEGFVDLRPDEVNAVVSGAIVRKAAGKIREGDVISVAPGERFALDGVVVSGVSEVDASALTGSSVRRTVREGSEVLSGCLNLTGTLDIRATCEFDGTTVSRLLKFVEKDESKKARPEKKIARFAGIFTPTVIAATLVVGVLVPLFGGFDFRPWLSRAFGFLAVSGASALVISITLTYFAGIGGAAKKGILFKGASIVDAAAHATSVVFDKTGTLTTGSYQVADIQSYNIPADQLLMLGAYAEAYSRHPMARAIIAEAGFTPDYDRISNYREISGKGTEVDISGMTVTAGNALMMEELGITPDIAENDASVVYIAVSGKYAGRILLRDTIRPDAKRTVRDLHNIGIDRIAMFTGDKKSAAGEIASQLGILEFYAEYQVEDKLKRLRGLNEMQLPGDKLIFIGDGASDVPVLRLADVGAAIGGLGSDEAADAAGMVIMTDEPSKITEAIKLARTTDKIVGQNITVSLVLKGLVLLLVALGLATAWVAVLADAVVSVLAVLNAMRAFGLGRRAFINGPEEEDGV</sequence>
<reference evidence="12 13" key="1">
    <citation type="submission" date="2016-11" db="EMBL/GenBank/DDBJ databases">
        <authorList>
            <person name="Jaros S."/>
            <person name="Januszkiewicz K."/>
            <person name="Wedrychowicz H."/>
        </authorList>
    </citation>
    <scope>NUCLEOTIDE SEQUENCE [LARGE SCALE GENOMIC DNA]</scope>
    <source>
        <strain evidence="12 13">DSM 10068</strain>
    </source>
</reference>
<dbReference type="PRINTS" id="PR00119">
    <property type="entry name" value="CATATPASE"/>
</dbReference>
<organism evidence="12 13">
    <name type="scientific">Sporobacter termitidis DSM 10068</name>
    <dbReference type="NCBI Taxonomy" id="1123282"/>
    <lineage>
        <taxon>Bacteria</taxon>
        <taxon>Bacillati</taxon>
        <taxon>Bacillota</taxon>
        <taxon>Clostridia</taxon>
        <taxon>Eubacteriales</taxon>
        <taxon>Oscillospiraceae</taxon>
        <taxon>Sporobacter</taxon>
    </lineage>
</organism>
<dbReference type="RefSeq" id="WP_084726333.1">
    <property type="nucleotide sequence ID" value="NZ_FQXV01000004.1"/>
</dbReference>
<keyword evidence="13" id="KW-1185">Reference proteome</keyword>
<proteinExistence type="inferred from homology"/>
<dbReference type="PROSITE" id="PS00154">
    <property type="entry name" value="ATPASE_E1_E2"/>
    <property type="match status" value="1"/>
</dbReference>
<feature type="domain" description="P-type ATPase A" evidence="11">
    <location>
        <begin position="129"/>
        <end position="228"/>
    </location>
</feature>
<evidence type="ECO:0000256" key="9">
    <source>
        <dbReference type="ARBA" id="ARBA00049338"/>
    </source>
</evidence>
<evidence type="ECO:0000256" key="6">
    <source>
        <dbReference type="ARBA" id="ARBA00022989"/>
    </source>
</evidence>
<evidence type="ECO:0000256" key="3">
    <source>
        <dbReference type="ARBA" id="ARBA00022539"/>
    </source>
</evidence>
<dbReference type="PANTHER" id="PTHR48085:SF5">
    <property type="entry name" value="CADMIUM_ZINC-TRANSPORTING ATPASE HMA4-RELATED"/>
    <property type="match status" value="1"/>
</dbReference>
<dbReference type="InterPro" id="IPR018303">
    <property type="entry name" value="ATPase_P-typ_P_site"/>
</dbReference>
<dbReference type="GO" id="GO:0016887">
    <property type="term" value="F:ATP hydrolysis activity"/>
    <property type="evidence" value="ECO:0007669"/>
    <property type="project" value="InterPro"/>
</dbReference>
<dbReference type="EC" id="7.2.2.21" evidence="8"/>
<feature type="transmembrane region" description="Helical" evidence="10">
    <location>
        <begin position="279"/>
        <end position="301"/>
    </location>
</feature>
<keyword evidence="5" id="KW-1278">Translocase</keyword>
<keyword evidence="10" id="KW-1003">Cell membrane</keyword>
<keyword evidence="3" id="KW-0104">Cadmium</keyword>
<dbReference type="InterPro" id="IPR023214">
    <property type="entry name" value="HAD_sf"/>
</dbReference>
<keyword evidence="7 10" id="KW-0472">Membrane</keyword>
<dbReference type="STRING" id="1123282.SAMN02745823_01504"/>
<evidence type="ECO:0000259" key="11">
    <source>
        <dbReference type="Pfam" id="PF00122"/>
    </source>
</evidence>
<dbReference type="Pfam" id="PF00702">
    <property type="entry name" value="Hydrolase"/>
    <property type="match status" value="1"/>
</dbReference>
<dbReference type="InterPro" id="IPR044492">
    <property type="entry name" value="P_typ_ATPase_HD_dom"/>
</dbReference>
<dbReference type="NCBIfam" id="TIGR01512">
    <property type="entry name" value="ATPase-IB2_Cd"/>
    <property type="match status" value="1"/>
</dbReference>
<dbReference type="InterPro" id="IPR023299">
    <property type="entry name" value="ATPase_P-typ_cyto_dom_N"/>
</dbReference>
<evidence type="ECO:0000256" key="1">
    <source>
        <dbReference type="ARBA" id="ARBA00004141"/>
    </source>
</evidence>
<dbReference type="Gene3D" id="3.40.1110.10">
    <property type="entry name" value="Calcium-transporting ATPase, cytoplasmic domain N"/>
    <property type="match status" value="1"/>
</dbReference>
<dbReference type="SUPFAM" id="SSF81653">
    <property type="entry name" value="Calcium ATPase, transduction domain A"/>
    <property type="match status" value="1"/>
</dbReference>
<dbReference type="SFLD" id="SFLDS00003">
    <property type="entry name" value="Haloacid_Dehalogenase"/>
    <property type="match status" value="1"/>
</dbReference>
<dbReference type="InterPro" id="IPR059000">
    <property type="entry name" value="ATPase_P-type_domA"/>
</dbReference>
<dbReference type="Gene3D" id="2.70.150.10">
    <property type="entry name" value="Calcium-transporting ATPase, cytoplasmic transduction domain A"/>
    <property type="match status" value="1"/>
</dbReference>
<evidence type="ECO:0000313" key="12">
    <source>
        <dbReference type="EMBL" id="SHH93263.1"/>
    </source>
</evidence>
<feature type="transmembrane region" description="Helical" evidence="10">
    <location>
        <begin position="21"/>
        <end position="46"/>
    </location>
</feature>
<dbReference type="AlphaFoldDB" id="A0A1M5X231"/>
<dbReference type="Pfam" id="PF00122">
    <property type="entry name" value="E1-E2_ATPase"/>
    <property type="match status" value="1"/>
</dbReference>
<dbReference type="InterPro" id="IPR008250">
    <property type="entry name" value="ATPase_P-typ_transduc_dom_A_sf"/>
</dbReference>
<dbReference type="NCBIfam" id="TIGR01494">
    <property type="entry name" value="ATPase_P-type"/>
    <property type="match status" value="1"/>
</dbReference>
<evidence type="ECO:0000256" key="8">
    <source>
        <dbReference type="ARBA" id="ARBA00039103"/>
    </source>
</evidence>
<dbReference type="GO" id="GO:0005886">
    <property type="term" value="C:plasma membrane"/>
    <property type="evidence" value="ECO:0007669"/>
    <property type="project" value="UniProtKB-SubCell"/>
</dbReference>
<evidence type="ECO:0000313" key="13">
    <source>
        <dbReference type="Proteomes" id="UP000183995"/>
    </source>
</evidence>
<dbReference type="GO" id="GO:0046872">
    <property type="term" value="F:metal ion binding"/>
    <property type="evidence" value="ECO:0007669"/>
    <property type="project" value="UniProtKB-KW"/>
</dbReference>
<dbReference type="InterPro" id="IPR051014">
    <property type="entry name" value="Cation_Transport_ATPase_IB"/>
</dbReference>
<dbReference type="EMBL" id="FQXV01000004">
    <property type="protein sequence ID" value="SHH93263.1"/>
    <property type="molecule type" value="Genomic_DNA"/>
</dbReference>
<feature type="transmembrane region" description="Helical" evidence="10">
    <location>
        <begin position="578"/>
        <end position="598"/>
    </location>
</feature>
<dbReference type="Proteomes" id="UP000183995">
    <property type="component" value="Unassembled WGS sequence"/>
</dbReference>
<keyword evidence="6 10" id="KW-1133">Transmembrane helix</keyword>
<protein>
    <recommendedName>
        <fullName evidence="8">Cd(2+)-exporting ATPase</fullName>
        <ecNumber evidence="8">7.2.2.21</ecNumber>
    </recommendedName>
</protein>
<dbReference type="GO" id="GO:0005524">
    <property type="term" value="F:ATP binding"/>
    <property type="evidence" value="ECO:0007669"/>
    <property type="project" value="UniProtKB-UniRule"/>
</dbReference>
<keyword evidence="10" id="KW-0479">Metal-binding</keyword>
<gene>
    <name evidence="12" type="ORF">SAMN02745823_01504</name>
</gene>
<keyword evidence="10" id="KW-0547">Nucleotide-binding</keyword>
<dbReference type="SUPFAM" id="SSF56784">
    <property type="entry name" value="HAD-like"/>
    <property type="match status" value="1"/>
</dbReference>
<keyword evidence="4 10" id="KW-0812">Transmembrane</keyword>
<comment type="catalytic activity">
    <reaction evidence="9">
        <text>Cd(2+)(in) + ATP + H2O = Cd(2+)(out) + ADP + phosphate + H(+)</text>
        <dbReference type="Rhea" id="RHEA:12132"/>
        <dbReference type="ChEBI" id="CHEBI:15377"/>
        <dbReference type="ChEBI" id="CHEBI:15378"/>
        <dbReference type="ChEBI" id="CHEBI:30616"/>
        <dbReference type="ChEBI" id="CHEBI:43474"/>
        <dbReference type="ChEBI" id="CHEBI:48775"/>
        <dbReference type="ChEBI" id="CHEBI:456216"/>
        <dbReference type="EC" id="7.2.2.21"/>
    </reaction>
</comment>
<dbReference type="InterPro" id="IPR001757">
    <property type="entry name" value="P_typ_ATPase"/>
</dbReference>
<dbReference type="Gene3D" id="3.40.50.1000">
    <property type="entry name" value="HAD superfamily/HAD-like"/>
    <property type="match status" value="1"/>
</dbReference>
<dbReference type="InterPro" id="IPR027256">
    <property type="entry name" value="P-typ_ATPase_IB"/>
</dbReference>
<dbReference type="PANTHER" id="PTHR48085">
    <property type="entry name" value="CADMIUM/ZINC-TRANSPORTING ATPASE HMA2-RELATED"/>
    <property type="match status" value="1"/>
</dbReference>